<dbReference type="SUPFAM" id="SSF51206">
    <property type="entry name" value="cAMP-binding domain-like"/>
    <property type="match status" value="1"/>
</dbReference>
<dbReference type="Pfam" id="PF00027">
    <property type="entry name" value="cNMP_binding"/>
    <property type="match status" value="1"/>
</dbReference>
<dbReference type="GeneID" id="120904287"/>
<dbReference type="GO" id="GO:0005249">
    <property type="term" value="F:voltage-gated potassium channel activity"/>
    <property type="evidence" value="ECO:0007669"/>
    <property type="project" value="TreeGrafter"/>
</dbReference>
<name>A0A499FT73_ANOAR</name>
<dbReference type="InterPro" id="IPR018490">
    <property type="entry name" value="cNMP-bd_dom_sf"/>
</dbReference>
<dbReference type="GO" id="GO:0035725">
    <property type="term" value="P:sodium ion transmembrane transport"/>
    <property type="evidence" value="ECO:0007669"/>
    <property type="project" value="TreeGrafter"/>
</dbReference>
<organism evidence="1 2">
    <name type="scientific">Anopheles arabiensis</name>
    <name type="common">Mosquito</name>
    <dbReference type="NCBI Taxonomy" id="7173"/>
    <lineage>
        <taxon>Eukaryota</taxon>
        <taxon>Metazoa</taxon>
        <taxon>Ecdysozoa</taxon>
        <taxon>Arthropoda</taxon>
        <taxon>Hexapoda</taxon>
        <taxon>Insecta</taxon>
        <taxon>Pterygota</taxon>
        <taxon>Neoptera</taxon>
        <taxon>Endopterygota</taxon>
        <taxon>Diptera</taxon>
        <taxon>Nematocera</taxon>
        <taxon>Culicoidea</taxon>
        <taxon>Culicidae</taxon>
        <taxon>Anophelinae</taxon>
        <taxon>Anopheles</taxon>
    </lineage>
</organism>
<keyword evidence="2" id="KW-1185">Reference proteome</keyword>
<dbReference type="InterPro" id="IPR000595">
    <property type="entry name" value="cNMP-bd_dom"/>
</dbReference>
<dbReference type="RefSeq" id="XP_040170110.1">
    <property type="nucleotide sequence ID" value="XM_040314176.1"/>
</dbReference>
<dbReference type="CDD" id="cd00038">
    <property type="entry name" value="CAP_ED"/>
    <property type="match status" value="1"/>
</dbReference>
<dbReference type="PANTHER" id="PTHR45689">
    <property type="entry name" value="I[[H]] CHANNEL, ISOFORM E"/>
    <property type="match status" value="1"/>
</dbReference>
<dbReference type="PROSITE" id="PS50042">
    <property type="entry name" value="CNMP_BINDING_3"/>
    <property type="match status" value="1"/>
</dbReference>
<dbReference type="Gene3D" id="2.60.120.10">
    <property type="entry name" value="Jelly Rolls"/>
    <property type="match status" value="1"/>
</dbReference>
<dbReference type="GO" id="GO:0098855">
    <property type="term" value="C:HCN channel complex"/>
    <property type="evidence" value="ECO:0007669"/>
    <property type="project" value="TreeGrafter"/>
</dbReference>
<protein>
    <submittedName>
        <fullName evidence="1">Cyclic nucleotide-binding domain-containing protein</fullName>
    </submittedName>
</protein>
<dbReference type="SMART" id="SM00100">
    <property type="entry name" value="cNMP"/>
    <property type="match status" value="1"/>
</dbReference>
<dbReference type="EnsemblMetazoa" id="AARA018171-RA">
    <property type="protein sequence ID" value="AARA018171-PA"/>
    <property type="gene ID" value="AARA018171"/>
</dbReference>
<accession>A0A499FT73</accession>
<evidence type="ECO:0000313" key="2">
    <source>
        <dbReference type="Proteomes" id="UP000075840"/>
    </source>
</evidence>
<dbReference type="GO" id="GO:0003254">
    <property type="term" value="P:regulation of membrane depolarization"/>
    <property type="evidence" value="ECO:0007669"/>
    <property type="project" value="TreeGrafter"/>
</dbReference>
<reference evidence="1" key="1">
    <citation type="submission" date="2022-08" db="UniProtKB">
        <authorList>
            <consortium name="EnsemblMetazoa"/>
        </authorList>
    </citation>
    <scope>IDENTIFICATION</scope>
    <source>
        <strain evidence="1">Dongola</strain>
    </source>
</reference>
<dbReference type="VEuPathDB" id="VectorBase:AARA21_008971"/>
<sequence>MFEGNTNRYSRVSAYIFPQNISMEHRISQRDDSTGFEVSDQLEDDDHVLTARIGSRKSFVYRLRRLFLIDRQHPSSALHFRSHCLYRRELARQVRSDFWYIIHPFSQFRFYWDVWLIFYFYAVSMLCPFLFSFTNLVRASGRAYIISMVLNFIATLDFVIHACTGYLEDQLNRNVVLHHGKILLKYLKSDMIVDLLVMAPLTLSVGVYYNNATHAISQTVVMDIVHGMMMLKIISLRHVWGYLENVFERYKIESLKYYIVRIVMTSVLIVHWCICLYKITIFEWEAERTGVAISYMEALYQYGVCLYSVSWFMFAYSFIDREIPSDPRAKAFSTACIVIGYMFKLFIFLQIINLVEIMSSMDRKYAEVTNQLQTYVRTKQLHTADMKQRLLYYYAKRYEHCFFQEDIIMESLSESLKKRITDYSATNFLKTVKIFDGIPNDLLLPLVERMTKEIYLQDDLIIKAGSFGDKMYFIIVGMVAVYTHSRKEICHLSDGDNFGEVSMFTRKKRLVSVVAVEFTQVYVIDRMAFKNLFPADHVVYQRLQEMANKRMQITLVFEEQHKNYLLKMGMSQNEIKIGI</sequence>
<dbReference type="AlphaFoldDB" id="A0A499FT73"/>
<dbReference type="SUPFAM" id="SSF81324">
    <property type="entry name" value="Voltage-gated potassium channels"/>
    <property type="match status" value="1"/>
</dbReference>
<evidence type="ECO:0000313" key="1">
    <source>
        <dbReference type="EnsemblMetazoa" id="AARA018171-PA"/>
    </source>
</evidence>
<dbReference type="InterPro" id="IPR014710">
    <property type="entry name" value="RmlC-like_jellyroll"/>
</dbReference>
<dbReference type="EMBL" id="APCN01001656">
    <property type="status" value="NOT_ANNOTATED_CDS"/>
    <property type="molecule type" value="Genomic_DNA"/>
</dbReference>
<dbReference type="Gene3D" id="1.10.287.630">
    <property type="entry name" value="Helix hairpin bin"/>
    <property type="match status" value="1"/>
</dbReference>
<dbReference type="Proteomes" id="UP000075840">
    <property type="component" value="Unassembled WGS sequence"/>
</dbReference>
<dbReference type="InterPro" id="IPR051413">
    <property type="entry name" value="K/Na_HCN_channel"/>
</dbReference>
<proteinExistence type="predicted"/>
<dbReference type="PANTHER" id="PTHR45689:SF14">
    <property type="entry name" value="CYCLIC NUCLEOTIDE-GATED CATION CHANNEL SUBUNIT A-LIKE PROTEIN"/>
    <property type="match status" value="1"/>
</dbReference>
<dbReference type="VEuPathDB" id="VectorBase:AARA018171"/>
<dbReference type="KEGG" id="aara:120904287"/>